<dbReference type="PANTHER" id="PTHR20883">
    <property type="entry name" value="PHYTANOYL-COA DIOXYGENASE DOMAIN CONTAINING 1"/>
    <property type="match status" value="1"/>
</dbReference>
<dbReference type="EMBL" id="FMXQ01000001">
    <property type="protein sequence ID" value="SDB07381.1"/>
    <property type="molecule type" value="Genomic_DNA"/>
</dbReference>
<dbReference type="OrthoDB" id="2553118at2"/>
<dbReference type="AlphaFoldDB" id="A0A1G6AG13"/>
<dbReference type="PANTHER" id="PTHR20883:SF52">
    <property type="entry name" value="ALPHA-KETOGLUTARATE-DEPENDENT HYPOPHOSPHITE DIOXYGENASE-LIKE GENE A2 [PROVISIONAL]-RELATED"/>
    <property type="match status" value="1"/>
</dbReference>
<evidence type="ECO:0000313" key="2">
    <source>
        <dbReference type="Proteomes" id="UP000199071"/>
    </source>
</evidence>
<keyword evidence="2" id="KW-1185">Reference proteome</keyword>
<evidence type="ECO:0000313" key="1">
    <source>
        <dbReference type="EMBL" id="SDB07381.1"/>
    </source>
</evidence>
<dbReference type="SUPFAM" id="SSF51197">
    <property type="entry name" value="Clavaminate synthase-like"/>
    <property type="match status" value="1"/>
</dbReference>
<sequence>MPKSLSPDQIRRYEEDGFVFPVEVLSPGEALACRAQLEAYETATGGPISADRRQKAHLLFPWANRLARDPRILDAVEDILCPDILLWASTFFVKEAGSPAFVSWHQDATYWGLSGNDVVTAWVALSDAPVESGAMKFWPGSHKQPILAHEDSFAEDNLLSRGQEIAVDVPEEEAALIPLKAGQMSLHHVLLVHGSEPNRTDDRRIGFALRYIPTRLKQTKTEDFAMLVRGEDRFGHFTLEPDPIDALDDAAVAAHARSIDSNVKALYSGTQKTAFRA</sequence>
<accession>A0A1G6AG13</accession>
<dbReference type="InterPro" id="IPR008775">
    <property type="entry name" value="Phytyl_CoA_dOase-like"/>
</dbReference>
<gene>
    <name evidence="1" type="ORF">SAMN02982931_00573</name>
</gene>
<dbReference type="Proteomes" id="UP000199071">
    <property type="component" value="Unassembled WGS sequence"/>
</dbReference>
<reference evidence="1 2" key="1">
    <citation type="submission" date="2016-10" db="EMBL/GenBank/DDBJ databases">
        <authorList>
            <person name="de Groot N.N."/>
        </authorList>
    </citation>
    <scope>NUCLEOTIDE SEQUENCE [LARGE SCALE GENOMIC DNA]</scope>
    <source>
        <strain evidence="1 2">ATCC 35022</strain>
    </source>
</reference>
<dbReference type="STRING" id="665467.SAMN02982931_00573"/>
<keyword evidence="1" id="KW-0223">Dioxygenase</keyword>
<protein>
    <submittedName>
        <fullName evidence="1">Phytanoyl-CoA dioxygenase (PhyH)</fullName>
    </submittedName>
</protein>
<proteinExistence type="predicted"/>
<dbReference type="GO" id="GO:0005506">
    <property type="term" value="F:iron ion binding"/>
    <property type="evidence" value="ECO:0007669"/>
    <property type="project" value="UniProtKB-ARBA"/>
</dbReference>
<organism evidence="1 2">
    <name type="scientific">Bauldia litoralis</name>
    <dbReference type="NCBI Taxonomy" id="665467"/>
    <lineage>
        <taxon>Bacteria</taxon>
        <taxon>Pseudomonadati</taxon>
        <taxon>Pseudomonadota</taxon>
        <taxon>Alphaproteobacteria</taxon>
        <taxon>Hyphomicrobiales</taxon>
        <taxon>Kaistiaceae</taxon>
        <taxon>Bauldia</taxon>
    </lineage>
</organism>
<name>A0A1G6AG13_9HYPH</name>
<dbReference type="RefSeq" id="WP_090874672.1">
    <property type="nucleotide sequence ID" value="NZ_FMXQ01000001.1"/>
</dbReference>
<dbReference type="Gene3D" id="2.60.120.620">
    <property type="entry name" value="q2cbj1_9rhob like domain"/>
    <property type="match status" value="1"/>
</dbReference>
<keyword evidence="1" id="KW-0560">Oxidoreductase</keyword>
<dbReference type="GO" id="GO:0016706">
    <property type="term" value="F:2-oxoglutarate-dependent dioxygenase activity"/>
    <property type="evidence" value="ECO:0007669"/>
    <property type="project" value="UniProtKB-ARBA"/>
</dbReference>
<dbReference type="Pfam" id="PF05721">
    <property type="entry name" value="PhyH"/>
    <property type="match status" value="1"/>
</dbReference>